<keyword evidence="3" id="KW-0812">Transmembrane</keyword>
<dbReference type="PANTHER" id="PTHR11060">
    <property type="entry name" value="PROTEIN MEMO1"/>
    <property type="match status" value="1"/>
</dbReference>
<dbReference type="Gene3D" id="3.40.830.10">
    <property type="entry name" value="LigB-like"/>
    <property type="match status" value="1"/>
</dbReference>
<dbReference type="InterPro" id="IPR036071">
    <property type="entry name" value="AMMECR1_dom_sf"/>
</dbReference>
<name>A0A2H0KFL3_9BACT</name>
<evidence type="ECO:0000313" key="6">
    <source>
        <dbReference type="Proteomes" id="UP000231371"/>
    </source>
</evidence>
<dbReference type="NCBIfam" id="TIGR04336">
    <property type="entry name" value="AmmeMemoSam_B"/>
    <property type="match status" value="1"/>
</dbReference>
<dbReference type="NCBIfam" id="TIGR04335">
    <property type="entry name" value="AmmeMemoSam_A"/>
    <property type="match status" value="1"/>
</dbReference>
<organism evidence="5 6">
    <name type="scientific">Candidatus Shapirobacteria bacterium CG11_big_fil_rev_8_21_14_0_20_40_12</name>
    <dbReference type="NCBI Taxonomy" id="1974889"/>
    <lineage>
        <taxon>Bacteria</taxon>
        <taxon>Candidatus Shapironibacteriota</taxon>
    </lineage>
</organism>
<dbReference type="Pfam" id="PF01875">
    <property type="entry name" value="Memo"/>
    <property type="match status" value="1"/>
</dbReference>
<comment type="caution">
    <text evidence="5">The sequence shown here is derived from an EMBL/GenBank/DDBJ whole genome shotgun (WGS) entry which is preliminary data.</text>
</comment>
<reference evidence="5 6" key="1">
    <citation type="submission" date="2017-09" db="EMBL/GenBank/DDBJ databases">
        <title>Depth-based differentiation of microbial function through sediment-hosted aquifers and enrichment of novel symbionts in the deep terrestrial subsurface.</title>
        <authorList>
            <person name="Probst A.J."/>
            <person name="Ladd B."/>
            <person name="Jarett J.K."/>
            <person name="Geller-Mcgrath D.E."/>
            <person name="Sieber C.M."/>
            <person name="Emerson J.B."/>
            <person name="Anantharaman K."/>
            <person name="Thomas B.C."/>
            <person name="Malmstrom R."/>
            <person name="Stieglmeier M."/>
            <person name="Klingl A."/>
            <person name="Woyke T."/>
            <person name="Ryan C.M."/>
            <person name="Banfield J.F."/>
        </authorList>
    </citation>
    <scope>NUCLEOTIDE SEQUENCE [LARGE SCALE GENOMIC DNA]</scope>
    <source>
        <strain evidence="5">CG11_big_fil_rev_8_21_14_0_20_40_12</strain>
    </source>
</reference>
<comment type="similarity">
    <text evidence="1 2">Belongs to the MEMO1 family.</text>
</comment>
<dbReference type="Gene3D" id="3.30.700.20">
    <property type="entry name" value="Hypothetical protein ph0010, domain 1"/>
    <property type="match status" value="1"/>
</dbReference>
<accession>A0A2H0KFL3</accession>
<evidence type="ECO:0000256" key="1">
    <source>
        <dbReference type="ARBA" id="ARBA00006315"/>
    </source>
</evidence>
<gene>
    <name evidence="5" type="ORF">COV89_02560</name>
</gene>
<dbReference type="InterPro" id="IPR002737">
    <property type="entry name" value="MEMO1_fam"/>
</dbReference>
<dbReference type="AlphaFoldDB" id="A0A2H0KFL3"/>
<dbReference type="SUPFAM" id="SSF143447">
    <property type="entry name" value="AMMECR1-like"/>
    <property type="match status" value="1"/>
</dbReference>
<dbReference type="EMBL" id="PCVI01000041">
    <property type="protein sequence ID" value="PIQ70058.1"/>
    <property type="molecule type" value="Genomic_DNA"/>
</dbReference>
<dbReference type="Proteomes" id="UP000231371">
    <property type="component" value="Unassembled WGS sequence"/>
</dbReference>
<dbReference type="InterPro" id="IPR002733">
    <property type="entry name" value="AMMECR1_domain"/>
</dbReference>
<dbReference type="Pfam" id="PF01871">
    <property type="entry name" value="AMMECR1"/>
    <property type="match status" value="1"/>
</dbReference>
<dbReference type="InterPro" id="IPR027485">
    <property type="entry name" value="AMMECR1_N"/>
</dbReference>
<evidence type="ECO:0000256" key="3">
    <source>
        <dbReference type="SAM" id="Phobius"/>
    </source>
</evidence>
<evidence type="ECO:0000259" key="4">
    <source>
        <dbReference type="PROSITE" id="PS51112"/>
    </source>
</evidence>
<evidence type="ECO:0000313" key="5">
    <source>
        <dbReference type="EMBL" id="PIQ70058.1"/>
    </source>
</evidence>
<dbReference type="InterPro" id="IPR027623">
    <property type="entry name" value="AmmeMemoSam_A"/>
</dbReference>
<dbReference type="NCBIfam" id="TIGR00296">
    <property type="entry name" value="TIGR00296 family protein"/>
    <property type="match status" value="1"/>
</dbReference>
<feature type="domain" description="AMMECR1" evidence="4">
    <location>
        <begin position="329"/>
        <end position="505"/>
    </location>
</feature>
<proteinExistence type="inferred from homology"/>
<dbReference type="CDD" id="cd07361">
    <property type="entry name" value="MEMO_like"/>
    <property type="match status" value="1"/>
</dbReference>
<dbReference type="HAMAP" id="MF_00055">
    <property type="entry name" value="MEMO1"/>
    <property type="match status" value="1"/>
</dbReference>
<sequence>MSGNKAFIITFSIFFLSTVAVIFGLKYFINKKVKADIVPEKKMIIRKPAVAGSFYPADSEELNSQISGFFDQAKMLDTESNLRILIVPHAGLEYSGQTAAWGFRQVEDKKYTRVILLGVSHKNWFDYAAVYNEGKWETPLGETPIDEELATALLGNKTVADTVSHKEEHSLEVELVLLQKILSNFKIVPILLGQVSDKVIDDLAGKISQNMDENTLLVVSSDLSHYPSWSVANEVDGETIKAIVSGNKSTFERKIGDLESKNYPGLDTCACGQQAISVALKIAEILSIEDFRKIHYENSGDISGDKSRVVGYAAIGAWQESGQDILGEQAKKEALSIARRTLEEYLKTNKVLEIIPREKVLEKFLGAFVTLQKAGQLRGCIGLFEPEMPLYKVIQEMAIAAATEDGRFLPVAEKELKEVNIEISIMTPKKKINDWREIQPGKQGVVIQKGPNSGTFLPQVATETGWSKEEFLGQLCTQKAGLPNDCYKDPLVSLFVFEAQVFAED</sequence>
<dbReference type="PROSITE" id="PS51112">
    <property type="entry name" value="AMMECR1"/>
    <property type="match status" value="1"/>
</dbReference>
<dbReference type="InterPro" id="IPR023473">
    <property type="entry name" value="AMMECR1"/>
</dbReference>
<keyword evidence="3" id="KW-1133">Transmembrane helix</keyword>
<protein>
    <recommendedName>
        <fullName evidence="2">MEMO1 family protein COV89_02560</fullName>
    </recommendedName>
</protein>
<evidence type="ECO:0000256" key="2">
    <source>
        <dbReference type="HAMAP-Rule" id="MF_00055"/>
    </source>
</evidence>
<feature type="transmembrane region" description="Helical" evidence="3">
    <location>
        <begin position="6"/>
        <end position="29"/>
    </location>
</feature>
<keyword evidence="3" id="KW-0472">Membrane</keyword>
<dbReference type="PANTHER" id="PTHR11060:SF0">
    <property type="entry name" value="PROTEIN MEMO1"/>
    <property type="match status" value="1"/>
</dbReference>
<dbReference type="Gene3D" id="3.30.1490.150">
    <property type="entry name" value="Hypothetical protein ph0010, domain 2"/>
    <property type="match status" value="1"/>
</dbReference>